<evidence type="ECO:0000256" key="1">
    <source>
        <dbReference type="SAM" id="MobiDB-lite"/>
    </source>
</evidence>
<feature type="region of interest" description="Disordered" evidence="1">
    <location>
        <begin position="71"/>
        <end position="95"/>
    </location>
</feature>
<dbReference type="EMBL" id="RDQH01000343">
    <property type="protein sequence ID" value="RXH67419.1"/>
    <property type="molecule type" value="Genomic_DNA"/>
</dbReference>
<protein>
    <submittedName>
        <fullName evidence="2">Uncharacterized protein</fullName>
    </submittedName>
</protein>
<dbReference type="AlphaFoldDB" id="A0A498H8V4"/>
<proteinExistence type="predicted"/>
<feature type="compositionally biased region" description="Polar residues" evidence="1">
    <location>
        <begin position="86"/>
        <end position="95"/>
    </location>
</feature>
<keyword evidence="3" id="KW-1185">Reference proteome</keyword>
<organism evidence="2 3">
    <name type="scientific">Malus domestica</name>
    <name type="common">Apple</name>
    <name type="synonym">Pyrus malus</name>
    <dbReference type="NCBI Taxonomy" id="3750"/>
    <lineage>
        <taxon>Eukaryota</taxon>
        <taxon>Viridiplantae</taxon>
        <taxon>Streptophyta</taxon>
        <taxon>Embryophyta</taxon>
        <taxon>Tracheophyta</taxon>
        <taxon>Spermatophyta</taxon>
        <taxon>Magnoliopsida</taxon>
        <taxon>eudicotyledons</taxon>
        <taxon>Gunneridae</taxon>
        <taxon>Pentapetalae</taxon>
        <taxon>rosids</taxon>
        <taxon>fabids</taxon>
        <taxon>Rosales</taxon>
        <taxon>Rosaceae</taxon>
        <taxon>Amygdaloideae</taxon>
        <taxon>Maleae</taxon>
        <taxon>Malus</taxon>
    </lineage>
</organism>
<dbReference type="Proteomes" id="UP000290289">
    <property type="component" value="Chromosome 17"/>
</dbReference>
<accession>A0A498H8V4</accession>
<comment type="caution">
    <text evidence="2">The sequence shown here is derived from an EMBL/GenBank/DDBJ whole genome shotgun (WGS) entry which is preliminary data.</text>
</comment>
<evidence type="ECO:0000313" key="2">
    <source>
        <dbReference type="EMBL" id="RXH67419.1"/>
    </source>
</evidence>
<reference evidence="2 3" key="1">
    <citation type="submission" date="2018-10" db="EMBL/GenBank/DDBJ databases">
        <title>A high-quality apple genome assembly.</title>
        <authorList>
            <person name="Hu J."/>
        </authorList>
    </citation>
    <scope>NUCLEOTIDE SEQUENCE [LARGE SCALE GENOMIC DNA]</scope>
    <source>
        <strain evidence="3">cv. HFTH1</strain>
        <tissue evidence="2">Young leaf</tissue>
    </source>
</reference>
<gene>
    <name evidence="2" type="ORF">DVH24_027566</name>
</gene>
<evidence type="ECO:0000313" key="3">
    <source>
        <dbReference type="Proteomes" id="UP000290289"/>
    </source>
</evidence>
<sequence length="95" mass="10608">MTVGELLFSGKATTSFLPLVTTDSHYSLLFRNQNRCETFLCTACLICLRLDAISTQEKFPRFFMRPASNGRNRSRGAVRGIAGDGTWSTDVPTER</sequence>
<name>A0A498H8V4_MALDO</name>